<dbReference type="InterPro" id="IPR013216">
    <property type="entry name" value="Methyltransf_11"/>
</dbReference>
<dbReference type="Gene3D" id="3.40.50.150">
    <property type="entry name" value="Vaccinia Virus protein VP39"/>
    <property type="match status" value="1"/>
</dbReference>
<dbReference type="PANTHER" id="PTHR45036">
    <property type="entry name" value="METHYLTRANSFERASE LIKE 7B"/>
    <property type="match status" value="1"/>
</dbReference>
<dbReference type="GO" id="GO:0032259">
    <property type="term" value="P:methylation"/>
    <property type="evidence" value="ECO:0007669"/>
    <property type="project" value="UniProtKB-KW"/>
</dbReference>
<proteinExistence type="predicted"/>
<keyword evidence="2" id="KW-0808">Transferase</keyword>
<dbReference type="OrthoDB" id="147504at2157"/>
<dbReference type="InterPro" id="IPR029063">
    <property type="entry name" value="SAM-dependent_MTases_sf"/>
</dbReference>
<reference evidence="2 3" key="1">
    <citation type="submission" date="2017-02" db="EMBL/GenBank/DDBJ databases">
        <title>Natronthermophilus aegyptiacus gen. nov.,sp. nov., an aerobic, extremely halophilic alkalithermophilic archaeon isolated from the athalassohaline Wadi An Natrun, Egypt.</title>
        <authorList>
            <person name="Zhao B."/>
        </authorList>
    </citation>
    <scope>NUCLEOTIDE SEQUENCE [LARGE SCALE GENOMIC DNA]</scope>
    <source>
        <strain evidence="2 3">CGMCC 1.3597</strain>
    </source>
</reference>
<sequence>MTAPTRSSRSDHDGDSDHDIAHPRFATLYDWLPQRLLLGPHREYLANGLAGRVLEIGAGNGAMFPFVAEGAATDTLEYHAIEPDPHMRKRAVTAARDAELAVDLRDARAESLPYPDDSFDVVISGMVFCTVQDPEAALSEVTRVLRPGGEFRFLEHVRADGWRGTGQNVLNPVWKRAAGGCQLNRDTVSLFAGHEAFAVDEIERLAFGVFPATPFVRGTLRTKREKVGI</sequence>
<dbReference type="SUPFAM" id="SSF53335">
    <property type="entry name" value="S-adenosyl-L-methionine-dependent methyltransferases"/>
    <property type="match status" value="1"/>
</dbReference>
<dbReference type="EMBL" id="MWPH01000001">
    <property type="protein sequence ID" value="OVE85450.1"/>
    <property type="molecule type" value="Genomic_DNA"/>
</dbReference>
<evidence type="ECO:0000313" key="2">
    <source>
        <dbReference type="EMBL" id="OVE85450.1"/>
    </source>
</evidence>
<dbReference type="RefSeq" id="WP_054863469.1">
    <property type="nucleotide sequence ID" value="NZ_MWPH01000001.1"/>
</dbReference>
<accession>A0A202EBT5</accession>
<organism evidence="2 3">
    <name type="scientific">Natronolimnobius baerhuensis</name>
    <dbReference type="NCBI Taxonomy" id="253108"/>
    <lineage>
        <taxon>Archaea</taxon>
        <taxon>Methanobacteriati</taxon>
        <taxon>Methanobacteriota</taxon>
        <taxon>Stenosarchaea group</taxon>
        <taxon>Halobacteria</taxon>
        <taxon>Halobacteriales</taxon>
        <taxon>Natrialbaceae</taxon>
        <taxon>Natronolimnobius</taxon>
    </lineage>
</organism>
<keyword evidence="2" id="KW-0489">Methyltransferase</keyword>
<dbReference type="Proteomes" id="UP000196084">
    <property type="component" value="Unassembled WGS sequence"/>
</dbReference>
<protein>
    <submittedName>
        <fullName evidence="2">Methyltransferase type 11</fullName>
    </submittedName>
</protein>
<dbReference type="CDD" id="cd02440">
    <property type="entry name" value="AdoMet_MTases"/>
    <property type="match status" value="1"/>
</dbReference>
<keyword evidence="3" id="KW-1185">Reference proteome</keyword>
<name>A0A202EBT5_9EURY</name>
<dbReference type="Pfam" id="PF08241">
    <property type="entry name" value="Methyltransf_11"/>
    <property type="match status" value="1"/>
</dbReference>
<dbReference type="AlphaFoldDB" id="A0A202EBT5"/>
<feature type="domain" description="Methyltransferase type 11" evidence="1">
    <location>
        <begin position="54"/>
        <end position="152"/>
    </location>
</feature>
<comment type="caution">
    <text evidence="2">The sequence shown here is derived from an EMBL/GenBank/DDBJ whole genome shotgun (WGS) entry which is preliminary data.</text>
</comment>
<evidence type="ECO:0000313" key="3">
    <source>
        <dbReference type="Proteomes" id="UP000196084"/>
    </source>
</evidence>
<dbReference type="InterPro" id="IPR052356">
    <property type="entry name" value="Thiol_S-MT"/>
</dbReference>
<gene>
    <name evidence="2" type="ORF">B2G88_01065</name>
</gene>
<dbReference type="PANTHER" id="PTHR45036:SF1">
    <property type="entry name" value="METHYLTRANSFERASE LIKE 7A"/>
    <property type="match status" value="1"/>
</dbReference>
<evidence type="ECO:0000259" key="1">
    <source>
        <dbReference type="Pfam" id="PF08241"/>
    </source>
</evidence>
<dbReference type="GO" id="GO:0008757">
    <property type="term" value="F:S-adenosylmethionine-dependent methyltransferase activity"/>
    <property type="evidence" value="ECO:0007669"/>
    <property type="project" value="InterPro"/>
</dbReference>